<organism evidence="1 2">
    <name type="scientific">Croceifilum oryzae</name>
    <dbReference type="NCBI Taxonomy" id="1553429"/>
    <lineage>
        <taxon>Bacteria</taxon>
        <taxon>Bacillati</taxon>
        <taxon>Bacillota</taxon>
        <taxon>Bacilli</taxon>
        <taxon>Bacillales</taxon>
        <taxon>Thermoactinomycetaceae</taxon>
        <taxon>Croceifilum</taxon>
    </lineage>
</organism>
<proteinExistence type="predicted"/>
<dbReference type="RefSeq" id="WP_307254976.1">
    <property type="nucleotide sequence ID" value="NZ_JAUSUV010000023.1"/>
</dbReference>
<sequence length="48" mass="5438">MLNTIGKLLITAFVVMIPYASAISVFVQETAQEHHEETTKIEHLKNIK</sequence>
<keyword evidence="2" id="KW-1185">Reference proteome</keyword>
<evidence type="ECO:0000313" key="1">
    <source>
        <dbReference type="EMBL" id="MDQ0418954.1"/>
    </source>
</evidence>
<evidence type="ECO:0000313" key="2">
    <source>
        <dbReference type="Proteomes" id="UP001238450"/>
    </source>
</evidence>
<gene>
    <name evidence="1" type="ORF">J2Z48_003159</name>
</gene>
<dbReference type="EMBL" id="JAUSUV010000023">
    <property type="protein sequence ID" value="MDQ0418954.1"/>
    <property type="molecule type" value="Genomic_DNA"/>
</dbReference>
<accession>A0AAJ1TMP1</accession>
<comment type="caution">
    <text evidence="1">The sequence shown here is derived from an EMBL/GenBank/DDBJ whole genome shotgun (WGS) entry which is preliminary data.</text>
</comment>
<protein>
    <submittedName>
        <fullName evidence="1">Uncharacterized protein</fullName>
    </submittedName>
</protein>
<dbReference type="AlphaFoldDB" id="A0AAJ1TMP1"/>
<reference evidence="1 2" key="1">
    <citation type="submission" date="2023-07" db="EMBL/GenBank/DDBJ databases">
        <title>Genomic Encyclopedia of Type Strains, Phase IV (KMG-IV): sequencing the most valuable type-strain genomes for metagenomic binning, comparative biology and taxonomic classification.</title>
        <authorList>
            <person name="Goeker M."/>
        </authorList>
    </citation>
    <scope>NUCLEOTIDE SEQUENCE [LARGE SCALE GENOMIC DNA]</scope>
    <source>
        <strain evidence="1 2">DSM 46876</strain>
    </source>
</reference>
<name>A0AAJ1TMP1_9BACL</name>
<dbReference type="Proteomes" id="UP001238450">
    <property type="component" value="Unassembled WGS sequence"/>
</dbReference>